<dbReference type="eggNOG" id="COG0454">
    <property type="taxonomic scope" value="Bacteria"/>
</dbReference>
<evidence type="ECO:0000313" key="2">
    <source>
        <dbReference type="EMBL" id="SER35943.1"/>
    </source>
</evidence>
<gene>
    <name evidence="2" type="ORF">SAMN04487884_104213</name>
</gene>
<dbReference type="InterPro" id="IPR000182">
    <property type="entry name" value="GNAT_dom"/>
</dbReference>
<feature type="domain" description="N-acetyltransferase" evidence="1">
    <location>
        <begin position="1"/>
        <end position="192"/>
    </location>
</feature>
<dbReference type="Pfam" id="PF13673">
    <property type="entry name" value="Acetyltransf_10"/>
    <property type="match status" value="1"/>
</dbReference>
<sequence>MDIKLVSENEIDNALDLILRVFMEFEAPDYSEEGVDSFVNDIIKNDDFRRGCLTGQFKMYGAFDGKKIVAVMTMRKTSHIMLAFVDRDYQRQGIGKRLFEYICNDIRSNNDDIYEITVNSSPYGEKFYTSLRFIRISEEQEKHGIKYIPMVYKLKAFNRCKDYMNNIALGDRTEETVRIYFEKAQRPAIKAVLPQKATTVEEAIADYHKSLLPNANSFGKTILVNGEYIGDIWCYCINSSETPNAMLSYCIFDENYWNKGIATGTTLLFLEEIKNKFNLKSIGAFTYSDNLASIKVLEKSGFDLVESFEEDGRESKYFQKCL</sequence>
<keyword evidence="2" id="KW-0808">Transferase</keyword>
<evidence type="ECO:0000313" key="3">
    <source>
        <dbReference type="Proteomes" id="UP000182584"/>
    </source>
</evidence>
<name>A0A1H9NKM7_BUTFI</name>
<dbReference type="Pfam" id="PF13302">
    <property type="entry name" value="Acetyltransf_3"/>
    <property type="match status" value="1"/>
</dbReference>
<dbReference type="PROSITE" id="PS51186">
    <property type="entry name" value="GNAT"/>
    <property type="match status" value="1"/>
</dbReference>
<dbReference type="InterPro" id="IPR016181">
    <property type="entry name" value="Acyl_CoA_acyltransferase"/>
</dbReference>
<dbReference type="RefSeq" id="WP_074754738.1">
    <property type="nucleotide sequence ID" value="NZ_FOGJ01000004.1"/>
</dbReference>
<dbReference type="PANTHER" id="PTHR43451:SF1">
    <property type="entry name" value="ACETYLTRANSFERASE"/>
    <property type="match status" value="1"/>
</dbReference>
<dbReference type="GO" id="GO:0016747">
    <property type="term" value="F:acyltransferase activity, transferring groups other than amino-acyl groups"/>
    <property type="evidence" value="ECO:0007669"/>
    <property type="project" value="InterPro"/>
</dbReference>
<dbReference type="InterPro" id="IPR052564">
    <property type="entry name" value="N-acetyltrans/Recomb-assoc"/>
</dbReference>
<accession>A0A1H9NKM7</accession>
<evidence type="ECO:0000259" key="1">
    <source>
        <dbReference type="PROSITE" id="PS51186"/>
    </source>
</evidence>
<organism evidence="2 3">
    <name type="scientific">Butyrivibrio fibrisolvens</name>
    <dbReference type="NCBI Taxonomy" id="831"/>
    <lineage>
        <taxon>Bacteria</taxon>
        <taxon>Bacillati</taxon>
        <taxon>Bacillota</taxon>
        <taxon>Clostridia</taxon>
        <taxon>Lachnospirales</taxon>
        <taxon>Lachnospiraceae</taxon>
        <taxon>Butyrivibrio</taxon>
    </lineage>
</organism>
<dbReference type="OrthoDB" id="307526at2"/>
<dbReference type="EMBL" id="FOGJ01000004">
    <property type="protein sequence ID" value="SER35943.1"/>
    <property type="molecule type" value="Genomic_DNA"/>
</dbReference>
<dbReference type="AlphaFoldDB" id="A0A1H9NKM7"/>
<dbReference type="Proteomes" id="UP000182584">
    <property type="component" value="Unassembled WGS sequence"/>
</dbReference>
<dbReference type="Gene3D" id="3.40.630.30">
    <property type="match status" value="2"/>
</dbReference>
<proteinExistence type="predicted"/>
<dbReference type="CDD" id="cd04301">
    <property type="entry name" value="NAT_SF"/>
    <property type="match status" value="1"/>
</dbReference>
<protein>
    <submittedName>
        <fullName evidence="2">Protein N-acetyltransferase, RimJ/RimL family</fullName>
    </submittedName>
</protein>
<dbReference type="PANTHER" id="PTHR43451">
    <property type="entry name" value="ACETYLTRANSFERASE (GNAT) FAMILY PROTEIN"/>
    <property type="match status" value="1"/>
</dbReference>
<reference evidence="2 3" key="1">
    <citation type="submission" date="2016-10" db="EMBL/GenBank/DDBJ databases">
        <authorList>
            <person name="de Groot N.N."/>
        </authorList>
    </citation>
    <scope>NUCLEOTIDE SEQUENCE [LARGE SCALE GENOMIC DNA]</scope>
    <source>
        <strain evidence="2 3">AR40</strain>
    </source>
</reference>
<dbReference type="SUPFAM" id="SSF55729">
    <property type="entry name" value="Acyl-CoA N-acyltransferases (Nat)"/>
    <property type="match status" value="2"/>
</dbReference>